<dbReference type="GO" id="GO:0016787">
    <property type="term" value="F:hydrolase activity"/>
    <property type="evidence" value="ECO:0007669"/>
    <property type="project" value="UniProtKB-KW"/>
</dbReference>
<name>A0ABW5J4W4_9BACT</name>
<dbReference type="InterPro" id="IPR050583">
    <property type="entry name" value="Mycobacterial_A85_antigen"/>
</dbReference>
<dbReference type="InterPro" id="IPR029058">
    <property type="entry name" value="AB_hydrolase_fold"/>
</dbReference>
<keyword evidence="2" id="KW-0378">Hydrolase</keyword>
<evidence type="ECO:0000256" key="1">
    <source>
        <dbReference type="SAM" id="SignalP"/>
    </source>
</evidence>
<dbReference type="Gene3D" id="3.40.50.1820">
    <property type="entry name" value="alpha/beta hydrolase"/>
    <property type="match status" value="1"/>
</dbReference>
<dbReference type="Proteomes" id="UP001597510">
    <property type="component" value="Unassembled WGS sequence"/>
</dbReference>
<sequence length="295" mass="33388">MMFTKTLRLLILSVLTLAYFQSKASTVDTLDVPSAVMKKAYKAAVVLPASYANSKASYPVLYLLHGGSGHFRDWLTQTPDKMLVRNLADQFNMIIVMPEGETFGWYLDSPFDQNNKFETYITKEVIQKIDNTYRTVRSNKGRVITGLSMGGHGAMYLSSRHPELFCAAGTMSGAMDMNYTKFKINEDFTKSLKARFEKLLGTSDTSNDVFVKNSIINMVDAIKKNGMPITIDCGVDDFLIDANRELHSRLLYNGVPHDYTERPGAHTWEYWQNSLPYHLLFFQKVLRANGVAVEK</sequence>
<dbReference type="RefSeq" id="WP_379976455.1">
    <property type="nucleotide sequence ID" value="NZ_JBBEWC010000006.1"/>
</dbReference>
<gene>
    <name evidence="2" type="ORF">ACFSR2_01835</name>
</gene>
<dbReference type="PANTHER" id="PTHR48098">
    <property type="entry name" value="ENTEROCHELIN ESTERASE-RELATED"/>
    <property type="match status" value="1"/>
</dbReference>
<feature type="signal peptide" evidence="1">
    <location>
        <begin position="1"/>
        <end position="24"/>
    </location>
</feature>
<proteinExistence type="predicted"/>
<dbReference type="InterPro" id="IPR000801">
    <property type="entry name" value="Esterase-like"/>
</dbReference>
<keyword evidence="1" id="KW-0732">Signal</keyword>
<protein>
    <submittedName>
        <fullName evidence="2">Alpha/beta hydrolase</fullName>
    </submittedName>
</protein>
<dbReference type="Pfam" id="PF00756">
    <property type="entry name" value="Esterase"/>
    <property type="match status" value="1"/>
</dbReference>
<accession>A0ABW5J4W4</accession>
<keyword evidence="3" id="KW-1185">Reference proteome</keyword>
<feature type="chain" id="PRO_5047227262" evidence="1">
    <location>
        <begin position="25"/>
        <end position="295"/>
    </location>
</feature>
<reference evidence="3" key="1">
    <citation type="journal article" date="2019" name="Int. J. Syst. Evol. Microbiol.">
        <title>The Global Catalogue of Microorganisms (GCM) 10K type strain sequencing project: providing services to taxonomists for standard genome sequencing and annotation.</title>
        <authorList>
            <consortium name="The Broad Institute Genomics Platform"/>
            <consortium name="The Broad Institute Genome Sequencing Center for Infectious Disease"/>
            <person name="Wu L."/>
            <person name="Ma J."/>
        </authorList>
    </citation>
    <scope>NUCLEOTIDE SEQUENCE [LARGE SCALE GENOMIC DNA]</scope>
    <source>
        <strain evidence="3">KCTC 52344</strain>
    </source>
</reference>
<dbReference type="PANTHER" id="PTHR48098:SF1">
    <property type="entry name" value="DIACYLGLYCEROL ACYLTRANSFERASE_MYCOLYLTRANSFERASE AG85A"/>
    <property type="match status" value="1"/>
</dbReference>
<evidence type="ECO:0000313" key="2">
    <source>
        <dbReference type="EMBL" id="MFD2519605.1"/>
    </source>
</evidence>
<organism evidence="2 3">
    <name type="scientific">Emticicia soli</name>
    <dbReference type="NCBI Taxonomy" id="2027878"/>
    <lineage>
        <taxon>Bacteria</taxon>
        <taxon>Pseudomonadati</taxon>
        <taxon>Bacteroidota</taxon>
        <taxon>Cytophagia</taxon>
        <taxon>Cytophagales</taxon>
        <taxon>Leadbetterellaceae</taxon>
        <taxon>Emticicia</taxon>
    </lineage>
</organism>
<comment type="caution">
    <text evidence="2">The sequence shown here is derived from an EMBL/GenBank/DDBJ whole genome shotgun (WGS) entry which is preliminary data.</text>
</comment>
<dbReference type="EMBL" id="JBHULC010000003">
    <property type="protein sequence ID" value="MFD2519605.1"/>
    <property type="molecule type" value="Genomic_DNA"/>
</dbReference>
<dbReference type="SUPFAM" id="SSF53474">
    <property type="entry name" value="alpha/beta-Hydrolases"/>
    <property type="match status" value="1"/>
</dbReference>
<evidence type="ECO:0000313" key="3">
    <source>
        <dbReference type="Proteomes" id="UP001597510"/>
    </source>
</evidence>